<dbReference type="InterPro" id="IPR033130">
    <property type="entry name" value="RNase_T2_His_AS_2"/>
</dbReference>
<evidence type="ECO:0000256" key="9">
    <source>
        <dbReference type="SAM" id="SignalP"/>
    </source>
</evidence>
<feature type="chain" id="PRO_5004231452" evidence="9">
    <location>
        <begin position="24"/>
        <end position="214"/>
    </location>
</feature>
<protein>
    <submittedName>
        <fullName evidence="10">Ribonuclease (RNase LC1)</fullName>
    </submittedName>
</protein>
<dbReference type="GO" id="GO:0033897">
    <property type="term" value="F:ribonuclease T2 activity"/>
    <property type="evidence" value="ECO:0007669"/>
    <property type="project" value="InterPro"/>
</dbReference>
<feature type="signal peptide" evidence="9">
    <location>
        <begin position="1"/>
        <end position="23"/>
    </location>
</feature>
<sequence>MAMAKREIVLVFVLTILFPMVKSQTFDSFWMVQHWPPAVCSFQQGRCVGQGLRSFTIHGVWPQKGGTSVINCPGPTFDFTKISHLESTLNVDWPNVITGNNKWFWGHEWNKHGICSVSKFDQQAYFQMAINMRNSIDLLSALRVGGVVPNGRSKARQRVQSAIRAQLGKEPVLRCRGTGRQSRLLEIVMCFDDDGVTLINCNPANSNCPNSFIF</sequence>
<dbReference type="GO" id="GO:0003723">
    <property type="term" value="F:RNA binding"/>
    <property type="evidence" value="ECO:0007669"/>
    <property type="project" value="InterPro"/>
</dbReference>
<dbReference type="Pfam" id="PF00445">
    <property type="entry name" value="Ribonuclease_T2"/>
    <property type="match status" value="1"/>
</dbReference>
<dbReference type="EMBL" id="D64011">
    <property type="protein sequence ID" value="BAA10891.1"/>
    <property type="molecule type" value="mRNA"/>
</dbReference>
<name>Q40115_LUFAE</name>
<feature type="active site" evidence="7">
    <location>
        <position position="112"/>
    </location>
</feature>
<dbReference type="SUPFAM" id="SSF55895">
    <property type="entry name" value="Ribonuclease Rh-like"/>
    <property type="match status" value="1"/>
</dbReference>
<dbReference type="GO" id="GO:0016787">
    <property type="term" value="F:hydrolase activity"/>
    <property type="evidence" value="ECO:0007669"/>
    <property type="project" value="UniProtKB-KW"/>
</dbReference>
<keyword evidence="9" id="KW-0732">Signal</keyword>
<keyword evidence="4" id="KW-0378">Hydrolase</keyword>
<organism evidence="10">
    <name type="scientific">Luffa aegyptiaca</name>
    <name type="common">Sponge gourd</name>
    <name type="synonym">Luffa cylindrica</name>
    <dbReference type="NCBI Taxonomy" id="3670"/>
    <lineage>
        <taxon>Eukaryota</taxon>
        <taxon>Viridiplantae</taxon>
        <taxon>Streptophyta</taxon>
        <taxon>Embryophyta</taxon>
        <taxon>Tracheophyta</taxon>
        <taxon>Spermatophyta</taxon>
        <taxon>Magnoliopsida</taxon>
        <taxon>eudicotyledons</taxon>
        <taxon>Gunneridae</taxon>
        <taxon>Pentapetalae</taxon>
        <taxon>rosids</taxon>
        <taxon>fabids</taxon>
        <taxon>Cucurbitales</taxon>
        <taxon>Cucurbitaceae</taxon>
        <taxon>Sicyoeae</taxon>
        <taxon>Luffa</taxon>
    </lineage>
</organism>
<keyword evidence="5" id="KW-1015">Disulfide bond</keyword>
<dbReference type="CDD" id="cd01061">
    <property type="entry name" value="RNase_T2_euk"/>
    <property type="match status" value="1"/>
</dbReference>
<evidence type="ECO:0000256" key="3">
    <source>
        <dbReference type="ARBA" id="ARBA00022759"/>
    </source>
</evidence>
<dbReference type="Gene3D" id="3.90.730.10">
    <property type="entry name" value="Ribonuclease T2-like"/>
    <property type="match status" value="1"/>
</dbReference>
<evidence type="ECO:0000256" key="8">
    <source>
        <dbReference type="RuleBase" id="RU004328"/>
    </source>
</evidence>
<evidence type="ECO:0000256" key="6">
    <source>
        <dbReference type="ARBA" id="ARBA00023239"/>
    </source>
</evidence>
<accession>Q40115</accession>
<keyword evidence="2" id="KW-0540">Nuclease</keyword>
<dbReference type="PROSITE" id="PS00531">
    <property type="entry name" value="RNASE_T2_2"/>
    <property type="match status" value="1"/>
</dbReference>
<dbReference type="AlphaFoldDB" id="Q40115"/>
<keyword evidence="6" id="KW-0456">Lyase</keyword>
<dbReference type="GO" id="GO:0005576">
    <property type="term" value="C:extracellular region"/>
    <property type="evidence" value="ECO:0007669"/>
    <property type="project" value="TreeGrafter"/>
</dbReference>
<dbReference type="InterPro" id="IPR036430">
    <property type="entry name" value="RNase_T2-like_sf"/>
</dbReference>
<dbReference type="InterPro" id="IPR033697">
    <property type="entry name" value="Ribonuclease_T2_eukaryotic"/>
</dbReference>
<dbReference type="PANTHER" id="PTHR11240:SF75">
    <property type="entry name" value="RIBONUCLEASE 3"/>
    <property type="match status" value="1"/>
</dbReference>
<evidence type="ECO:0000256" key="2">
    <source>
        <dbReference type="ARBA" id="ARBA00022722"/>
    </source>
</evidence>
<evidence type="ECO:0000256" key="1">
    <source>
        <dbReference type="ARBA" id="ARBA00007469"/>
    </source>
</evidence>
<evidence type="ECO:0000313" key="10">
    <source>
        <dbReference type="EMBL" id="BAA10891.1"/>
    </source>
</evidence>
<feature type="active site" evidence="7">
    <location>
        <position position="58"/>
    </location>
</feature>
<evidence type="ECO:0000256" key="5">
    <source>
        <dbReference type="ARBA" id="ARBA00023157"/>
    </source>
</evidence>
<evidence type="ECO:0000256" key="4">
    <source>
        <dbReference type="ARBA" id="ARBA00022801"/>
    </source>
</evidence>
<evidence type="ECO:0000256" key="7">
    <source>
        <dbReference type="PIRSR" id="PIRSR633697-1"/>
    </source>
</evidence>
<comment type="similarity">
    <text evidence="1 8">Belongs to the RNase T2 family.</text>
</comment>
<dbReference type="GO" id="GO:0006401">
    <property type="term" value="P:RNA catabolic process"/>
    <property type="evidence" value="ECO:0007669"/>
    <property type="project" value="TreeGrafter"/>
</dbReference>
<reference evidence="10" key="1">
    <citation type="submission" date="1995-08" db="EMBL/GenBank/DDBJ databases">
        <title>Cloning and sequencing of two cDNA clones coding for ribonucleases from the seeds of sponge gourd (Luffa cylindrica).</title>
        <authorList>
            <person name="Nakamura T."/>
            <person name="Sasaki K."/>
            <person name="Funatsu G."/>
        </authorList>
    </citation>
    <scope>NUCLEOTIDE SEQUENCE</scope>
</reference>
<keyword evidence="3" id="KW-0255">Endonuclease</keyword>
<dbReference type="PANTHER" id="PTHR11240">
    <property type="entry name" value="RIBONUCLEASE T2"/>
    <property type="match status" value="1"/>
</dbReference>
<feature type="active site" evidence="7">
    <location>
        <position position="108"/>
    </location>
</feature>
<dbReference type="InterPro" id="IPR001568">
    <property type="entry name" value="RNase_T2-like"/>
</dbReference>
<proteinExistence type="evidence at transcript level"/>